<reference evidence="2" key="1">
    <citation type="submission" date="2019-09" db="EMBL/GenBank/DDBJ databases">
        <title>Characterisation of the sponge microbiome using genome-centric metagenomics.</title>
        <authorList>
            <person name="Engelberts J.P."/>
            <person name="Robbins S.J."/>
            <person name="De Goeij J.M."/>
            <person name="Aranda M."/>
            <person name="Bell S.C."/>
            <person name="Webster N.S."/>
        </authorList>
    </citation>
    <scope>NUCLEOTIDE SEQUENCE</scope>
    <source>
        <strain evidence="2">SB0664_bin_27</strain>
    </source>
</reference>
<gene>
    <name evidence="2" type="ORF">F4Y42_06495</name>
</gene>
<protein>
    <recommendedName>
        <fullName evidence="3">Type I-B CRISPR-associated protein Cas8b1/Cst1</fullName>
    </recommendedName>
</protein>
<name>A0A6B0YPW3_9CHLR</name>
<dbReference type="AlphaFoldDB" id="A0A6B0YPW3"/>
<accession>A0A6B0YPW3</accession>
<feature type="region of interest" description="Disordered" evidence="1">
    <location>
        <begin position="566"/>
        <end position="588"/>
    </location>
</feature>
<dbReference type="EMBL" id="VXRG01000056">
    <property type="protein sequence ID" value="MXY93086.1"/>
    <property type="molecule type" value="Genomic_DNA"/>
</dbReference>
<sequence length="588" mass="67354">MYQQFYYVPKATGTLTDTLLAFGAATLFHRYMQPHLLEEEVTLKDGGSYFLIDAGVPVREEWLADGWGQQMIRFVVNEKHQVPDDLAPLAASRSVDETWDEFNRYQALRKQLRDEKLAADEIDQALEDSKPEPDWTVVTYLGDYRMQAQGIHNKLSEQWMRSNAQFPGLNLRTVFELFSSPMADWNAIAEGWKKTVGKGGFSHMVTASQLFNPHMGKGQNRAKANKLTMGNENVFWLLEFLKALGLWEAAVPTINAGVRKTYILAPQEIEITRHRQIFRRFRDRLWNEGVVKQDIMAALLYAEALLEHSIEDDEPDIFGDGGIANVVNGMGVATYQLLSANSYTMMNLAFLGLPDWMPICTSEDAHQYVAILREHRERIRHIDEDRSEGYALLQLYRDFLSGNYLAPFYEFLAGYGSYLVSALDRSRFYVRPFSETNLRRLFEMTNTALAPILKDEGFRNVAYAIRMSTLVPLYLGRSASRFDIRYGLGQDLMRKAQYEDDFVQTLSEFMQSYNDESMRVYERTKGAARRKLITTQDIESVVKLVDEHGSKTVCNLLVAFGYARDPREQTEEGSEQVGETDVSDTQEP</sequence>
<comment type="caution">
    <text evidence="2">The sequence shown here is derived from an EMBL/GenBank/DDBJ whole genome shotgun (WGS) entry which is preliminary data.</text>
</comment>
<evidence type="ECO:0008006" key="3">
    <source>
        <dbReference type="Google" id="ProtNLM"/>
    </source>
</evidence>
<evidence type="ECO:0000256" key="1">
    <source>
        <dbReference type="SAM" id="MobiDB-lite"/>
    </source>
</evidence>
<proteinExistence type="predicted"/>
<organism evidence="2">
    <name type="scientific">Caldilineaceae bacterium SB0664_bin_27</name>
    <dbReference type="NCBI Taxonomy" id="2605260"/>
    <lineage>
        <taxon>Bacteria</taxon>
        <taxon>Bacillati</taxon>
        <taxon>Chloroflexota</taxon>
        <taxon>Caldilineae</taxon>
        <taxon>Caldilineales</taxon>
        <taxon>Caldilineaceae</taxon>
    </lineage>
</organism>
<evidence type="ECO:0000313" key="2">
    <source>
        <dbReference type="EMBL" id="MXY93086.1"/>
    </source>
</evidence>